<evidence type="ECO:0000313" key="10">
    <source>
        <dbReference type="Proteomes" id="UP000239590"/>
    </source>
</evidence>
<dbReference type="GO" id="GO:0004130">
    <property type="term" value="F:cytochrome-c peroxidase activity"/>
    <property type="evidence" value="ECO:0007669"/>
    <property type="project" value="TreeGrafter"/>
</dbReference>
<protein>
    <submittedName>
        <fullName evidence="9">Cytochrome-c peroxidase</fullName>
    </submittedName>
</protein>
<gene>
    <name evidence="9" type="ORF">C5O19_21775</name>
</gene>
<evidence type="ECO:0000256" key="4">
    <source>
        <dbReference type="ARBA" id="ARBA00022729"/>
    </source>
</evidence>
<reference evidence="10" key="1">
    <citation type="submission" date="2018-02" db="EMBL/GenBank/DDBJ databases">
        <title>Genome sequencing of Solimonas sp. HR-BB.</title>
        <authorList>
            <person name="Lee Y."/>
            <person name="Jeon C.O."/>
        </authorList>
    </citation>
    <scope>NUCLEOTIDE SEQUENCE [LARGE SCALE GENOMIC DNA]</scope>
    <source>
        <strain evidence="10">HR-U</strain>
    </source>
</reference>
<keyword evidence="10" id="KW-1185">Reference proteome</keyword>
<dbReference type="EMBL" id="PTRA01000006">
    <property type="protein sequence ID" value="PQA54383.1"/>
    <property type="molecule type" value="Genomic_DNA"/>
</dbReference>
<feature type="domain" description="Cytochrome c" evidence="8">
    <location>
        <begin position="452"/>
        <end position="594"/>
    </location>
</feature>
<evidence type="ECO:0000313" key="9">
    <source>
        <dbReference type="EMBL" id="PQA54383.1"/>
    </source>
</evidence>
<dbReference type="InterPro" id="IPR038352">
    <property type="entry name" value="Imelysin_sf"/>
</dbReference>
<dbReference type="PANTHER" id="PTHR30600:SF10">
    <property type="entry name" value="BLL6722 PROTEIN"/>
    <property type="match status" value="1"/>
</dbReference>
<dbReference type="RefSeq" id="WP_104715507.1">
    <property type="nucleotide sequence ID" value="NZ_PTRA01000006.1"/>
</dbReference>
<keyword evidence="4" id="KW-0732">Signal</keyword>
<dbReference type="OrthoDB" id="9805202at2"/>
<dbReference type="Gene3D" id="1.20.1420.20">
    <property type="entry name" value="M75 peptidase, HXXE motif"/>
    <property type="match status" value="1"/>
</dbReference>
<name>A0A2S7IGG9_9BACT</name>
<keyword evidence="6 7" id="KW-0408">Iron</keyword>
<dbReference type="Gene3D" id="1.10.760.10">
    <property type="entry name" value="Cytochrome c-like domain"/>
    <property type="match status" value="2"/>
</dbReference>
<dbReference type="InterPro" id="IPR009056">
    <property type="entry name" value="Cyt_c-like_dom"/>
</dbReference>
<keyword evidence="3 7" id="KW-0479">Metal-binding</keyword>
<dbReference type="PANTHER" id="PTHR30600">
    <property type="entry name" value="CYTOCHROME C PEROXIDASE-RELATED"/>
    <property type="match status" value="1"/>
</dbReference>
<dbReference type="Pfam" id="PF03150">
    <property type="entry name" value="CCP_MauG"/>
    <property type="match status" value="1"/>
</dbReference>
<dbReference type="InterPro" id="IPR036909">
    <property type="entry name" value="Cyt_c-like_dom_sf"/>
</dbReference>
<feature type="domain" description="Cytochrome c" evidence="8">
    <location>
        <begin position="301"/>
        <end position="433"/>
    </location>
</feature>
<evidence type="ECO:0000256" key="3">
    <source>
        <dbReference type="ARBA" id="ARBA00022723"/>
    </source>
</evidence>
<dbReference type="InterPro" id="IPR004852">
    <property type="entry name" value="Di-haem_cyt_c_peroxidsae"/>
</dbReference>
<evidence type="ECO:0000256" key="6">
    <source>
        <dbReference type="ARBA" id="ARBA00023004"/>
    </source>
</evidence>
<sequence>MKNLGLFLAFVGLSLALWWSCQPKPSRAERVQTQFRQDIAGLDSAVTTLLQAVLQKRPADELQQRFQLARLAYKRVEWLTEYYFPETAKNLNGPALDEFEEADNLVIPPEGFQVIEAYVFPVLDTAHYAELEQHVRVLKANLTRLSFMDGSNQLTDAHIFDAARLEIFRIIALGITGFDSPAALHSLPEAQSALAALRERLEPYTQALEVDHPEQARQIHTLFISSEQQLTGSFDAFDRLDFLTNFLNPLSSALYQAQLSLGIKPFEESRTLRSTAQTFQDTAGFNAEHFVSVAAHRSTPEKIALGRKLFYDPILSGNRQRSCASCHQPDKGFSDGQTRSASLSGGLLTRNTPTLLNAALQARLFHDSRVVYLEDQATDVIGNHEEMHGSLDKALLELQQDPNYRKAFAKAYPEGMTTHAIRNALAAYERTLISLNSRFDQYVRGNQQALNASEKRGFNLFAGKAKCATCHFLPLTNGTVPPFYEKAESEVLGVPAQAGWKNLSLDSDVGKYNLTGTDLHRHAFKTPTVRNVALTAPYMHNGVYKTLEEVVEFYDRGGGQGLGLTVPNQTLSADPLNLSTQEKADLIHFMKALTDESFLSSRK</sequence>
<proteinExistence type="predicted"/>
<evidence type="ECO:0000256" key="7">
    <source>
        <dbReference type="PROSITE-ProRule" id="PRU00433"/>
    </source>
</evidence>
<dbReference type="PROSITE" id="PS51007">
    <property type="entry name" value="CYTC"/>
    <property type="match status" value="2"/>
</dbReference>
<dbReference type="GO" id="GO:0009055">
    <property type="term" value="F:electron transfer activity"/>
    <property type="evidence" value="ECO:0007669"/>
    <property type="project" value="InterPro"/>
</dbReference>
<evidence type="ECO:0000256" key="1">
    <source>
        <dbReference type="ARBA" id="ARBA00004196"/>
    </source>
</evidence>
<evidence type="ECO:0000256" key="2">
    <source>
        <dbReference type="ARBA" id="ARBA00022617"/>
    </source>
</evidence>
<dbReference type="InterPro" id="IPR051395">
    <property type="entry name" value="Cytochrome_c_Peroxidase/MauG"/>
</dbReference>
<evidence type="ECO:0000259" key="8">
    <source>
        <dbReference type="PROSITE" id="PS51007"/>
    </source>
</evidence>
<organism evidence="9 10">
    <name type="scientific">Siphonobacter curvatus</name>
    <dbReference type="NCBI Taxonomy" id="2094562"/>
    <lineage>
        <taxon>Bacteria</taxon>
        <taxon>Pseudomonadati</taxon>
        <taxon>Bacteroidota</taxon>
        <taxon>Cytophagia</taxon>
        <taxon>Cytophagales</taxon>
        <taxon>Cytophagaceae</taxon>
        <taxon>Siphonobacter</taxon>
    </lineage>
</organism>
<dbReference type="GO" id="GO:0030313">
    <property type="term" value="C:cell envelope"/>
    <property type="evidence" value="ECO:0007669"/>
    <property type="project" value="UniProtKB-SubCell"/>
</dbReference>
<keyword evidence="9" id="KW-0575">Peroxidase</keyword>
<dbReference type="Proteomes" id="UP000239590">
    <property type="component" value="Unassembled WGS sequence"/>
</dbReference>
<accession>A0A2S7IGG9</accession>
<dbReference type="AlphaFoldDB" id="A0A2S7IGG9"/>
<comment type="caution">
    <text evidence="9">The sequence shown here is derived from an EMBL/GenBank/DDBJ whole genome shotgun (WGS) entry which is preliminary data.</text>
</comment>
<evidence type="ECO:0000256" key="5">
    <source>
        <dbReference type="ARBA" id="ARBA00023002"/>
    </source>
</evidence>
<dbReference type="GO" id="GO:0046872">
    <property type="term" value="F:metal ion binding"/>
    <property type="evidence" value="ECO:0007669"/>
    <property type="project" value="UniProtKB-KW"/>
</dbReference>
<comment type="subcellular location">
    <subcellularLocation>
        <location evidence="1">Cell envelope</location>
    </subcellularLocation>
</comment>
<dbReference type="GO" id="GO:0020037">
    <property type="term" value="F:heme binding"/>
    <property type="evidence" value="ECO:0007669"/>
    <property type="project" value="InterPro"/>
</dbReference>
<keyword evidence="5" id="KW-0560">Oxidoreductase</keyword>
<dbReference type="SUPFAM" id="SSF46626">
    <property type="entry name" value="Cytochrome c"/>
    <property type="match status" value="2"/>
</dbReference>
<keyword evidence="2 7" id="KW-0349">Heme</keyword>